<feature type="compositionally biased region" description="Low complexity" evidence="1">
    <location>
        <begin position="55"/>
        <end position="66"/>
    </location>
</feature>
<organism evidence="2 3">
    <name type="scientific">Iphiclides podalirius</name>
    <name type="common">scarce swallowtail</name>
    <dbReference type="NCBI Taxonomy" id="110791"/>
    <lineage>
        <taxon>Eukaryota</taxon>
        <taxon>Metazoa</taxon>
        <taxon>Ecdysozoa</taxon>
        <taxon>Arthropoda</taxon>
        <taxon>Hexapoda</taxon>
        <taxon>Insecta</taxon>
        <taxon>Pterygota</taxon>
        <taxon>Neoptera</taxon>
        <taxon>Endopterygota</taxon>
        <taxon>Lepidoptera</taxon>
        <taxon>Glossata</taxon>
        <taxon>Ditrysia</taxon>
        <taxon>Papilionoidea</taxon>
        <taxon>Papilionidae</taxon>
        <taxon>Papilioninae</taxon>
        <taxon>Iphiclides</taxon>
    </lineage>
</organism>
<feature type="non-terminal residue" evidence="2">
    <location>
        <position position="1"/>
    </location>
</feature>
<sequence>MFLTQCDILRDNEAQASCSTVDDIPNEVPSGAALVTATMTEEAAPRKVKRRTKRSSSTQKDSGQKR</sequence>
<dbReference type="EMBL" id="OW152842">
    <property type="protein sequence ID" value="CAH2064804.1"/>
    <property type="molecule type" value="Genomic_DNA"/>
</dbReference>
<evidence type="ECO:0000313" key="2">
    <source>
        <dbReference type="EMBL" id="CAH2064804.1"/>
    </source>
</evidence>
<protein>
    <submittedName>
        <fullName evidence="2">Uncharacterized protein</fullName>
    </submittedName>
</protein>
<reference evidence="2" key="1">
    <citation type="submission" date="2022-03" db="EMBL/GenBank/DDBJ databases">
        <authorList>
            <person name="Martin H S."/>
        </authorList>
    </citation>
    <scope>NUCLEOTIDE SEQUENCE</scope>
</reference>
<name>A0ABN8IU32_9NEOP</name>
<accession>A0ABN8IU32</accession>
<feature type="region of interest" description="Disordered" evidence="1">
    <location>
        <begin position="39"/>
        <end position="66"/>
    </location>
</feature>
<keyword evidence="3" id="KW-1185">Reference proteome</keyword>
<evidence type="ECO:0000313" key="3">
    <source>
        <dbReference type="Proteomes" id="UP000837857"/>
    </source>
</evidence>
<proteinExistence type="predicted"/>
<dbReference type="Proteomes" id="UP000837857">
    <property type="component" value="Chromosome 30"/>
</dbReference>
<gene>
    <name evidence="2" type="ORF">IPOD504_LOCUS12905</name>
</gene>
<evidence type="ECO:0000256" key="1">
    <source>
        <dbReference type="SAM" id="MobiDB-lite"/>
    </source>
</evidence>